<dbReference type="GO" id="GO:0034551">
    <property type="term" value="P:mitochondrial respiratory chain complex III assembly"/>
    <property type="evidence" value="ECO:0007669"/>
    <property type="project" value="TreeGrafter"/>
</dbReference>
<keyword evidence="4" id="KW-1185">Reference proteome</keyword>
<evidence type="ECO:0000313" key="4">
    <source>
        <dbReference type="Proteomes" id="UP001258017"/>
    </source>
</evidence>
<name>A0AAD9RJP5_9HYME</name>
<sequence length="259" mass="30289">MQHSRMLLSMKYIVPLLTNKICLQCGNIKLWEYAPVVCKFEWPVARTIHSTTNANASFTEKAPSAPISTIRRWLEKIKFIDIEASRAYTISTMAYEHIADKIDYSVFYKDFNMADTFYSWFLVTELHVWMLMVRYMAEGKYGKIARNSLVEAMWTDVNTRSKLIGRISASIRKKQIMDLSYQFNAAVIAYDEGLMSDDKVLAGALWGRFFNLECNNPEAIERLIIYVRKQMDLLDRIPSQKIFRNPEIHWIELKDININ</sequence>
<dbReference type="GO" id="GO:0005739">
    <property type="term" value="C:mitochondrion"/>
    <property type="evidence" value="ECO:0007669"/>
    <property type="project" value="TreeGrafter"/>
</dbReference>
<evidence type="ECO:0000313" key="3">
    <source>
        <dbReference type="EMBL" id="KAK2580873.1"/>
    </source>
</evidence>
<evidence type="ECO:0000256" key="1">
    <source>
        <dbReference type="ARBA" id="ARBA00006407"/>
    </source>
</evidence>
<dbReference type="InterPro" id="IPR021150">
    <property type="entry name" value="Ubiq_cyt_c_chap"/>
</dbReference>
<dbReference type="AlphaFoldDB" id="A0AAD9RJP5"/>
<organism evidence="3 4">
    <name type="scientific">Odynerus spinipes</name>
    <dbReference type="NCBI Taxonomy" id="1348599"/>
    <lineage>
        <taxon>Eukaryota</taxon>
        <taxon>Metazoa</taxon>
        <taxon>Ecdysozoa</taxon>
        <taxon>Arthropoda</taxon>
        <taxon>Hexapoda</taxon>
        <taxon>Insecta</taxon>
        <taxon>Pterygota</taxon>
        <taxon>Neoptera</taxon>
        <taxon>Endopterygota</taxon>
        <taxon>Hymenoptera</taxon>
        <taxon>Apocrita</taxon>
        <taxon>Aculeata</taxon>
        <taxon>Vespoidea</taxon>
        <taxon>Vespidae</taxon>
        <taxon>Eumeninae</taxon>
        <taxon>Odynerus</taxon>
    </lineage>
</organism>
<feature type="domain" description="Ubiquinol-cytochrome c chaperone" evidence="2">
    <location>
        <begin position="110"/>
        <end position="245"/>
    </location>
</feature>
<dbReference type="Pfam" id="PF03981">
    <property type="entry name" value="Ubiq_cyt_C_chap"/>
    <property type="match status" value="1"/>
</dbReference>
<reference evidence="3" key="1">
    <citation type="submission" date="2021-08" db="EMBL/GenBank/DDBJ databases">
        <authorList>
            <person name="Misof B."/>
            <person name="Oliver O."/>
            <person name="Podsiadlowski L."/>
            <person name="Donath A."/>
            <person name="Peters R."/>
            <person name="Mayer C."/>
            <person name="Rust J."/>
            <person name="Gunkel S."/>
            <person name="Lesny P."/>
            <person name="Martin S."/>
            <person name="Oeyen J.P."/>
            <person name="Petersen M."/>
            <person name="Panagiotis P."/>
            <person name="Wilbrandt J."/>
            <person name="Tanja T."/>
        </authorList>
    </citation>
    <scope>NUCLEOTIDE SEQUENCE</scope>
    <source>
        <strain evidence="3">GBR_01_08_01A</strain>
        <tissue evidence="3">Thorax + abdomen</tissue>
    </source>
</reference>
<proteinExistence type="inferred from homology"/>
<dbReference type="EMBL" id="JAIFRP010000045">
    <property type="protein sequence ID" value="KAK2580873.1"/>
    <property type="molecule type" value="Genomic_DNA"/>
</dbReference>
<reference evidence="3" key="2">
    <citation type="journal article" date="2023" name="Commun. Biol.">
        <title>Intrasexual cuticular hydrocarbon dimorphism in a wasp sheds light on hydrocarbon biosynthesis genes in Hymenoptera.</title>
        <authorList>
            <person name="Moris V.C."/>
            <person name="Podsiadlowski L."/>
            <person name="Martin S."/>
            <person name="Oeyen J.P."/>
            <person name="Donath A."/>
            <person name="Petersen M."/>
            <person name="Wilbrandt J."/>
            <person name="Misof B."/>
            <person name="Liedtke D."/>
            <person name="Thamm M."/>
            <person name="Scheiner R."/>
            <person name="Schmitt T."/>
            <person name="Niehuis O."/>
        </authorList>
    </citation>
    <scope>NUCLEOTIDE SEQUENCE</scope>
    <source>
        <strain evidence="3">GBR_01_08_01A</strain>
    </source>
</reference>
<dbReference type="InterPro" id="IPR007129">
    <property type="entry name" value="Ubiqinol_cyt_c_chaperone_CPB3"/>
</dbReference>
<gene>
    <name evidence="3" type="ORF">KPH14_005945</name>
</gene>
<accession>A0AAD9RJP5</accession>
<dbReference type="Proteomes" id="UP001258017">
    <property type="component" value="Unassembled WGS sequence"/>
</dbReference>
<protein>
    <recommendedName>
        <fullName evidence="2">Ubiquinol-cytochrome c chaperone domain-containing protein</fullName>
    </recommendedName>
</protein>
<evidence type="ECO:0000259" key="2">
    <source>
        <dbReference type="Pfam" id="PF03981"/>
    </source>
</evidence>
<comment type="similarity">
    <text evidence="1">Belongs to the CBP3 family.</text>
</comment>
<dbReference type="PANTHER" id="PTHR12184:SF1">
    <property type="entry name" value="UBIQUINOL-CYTOCHROME-C REDUCTASE COMPLEX ASSEMBLY FACTOR 1"/>
    <property type="match status" value="1"/>
</dbReference>
<dbReference type="PANTHER" id="PTHR12184">
    <property type="entry name" value="UBIQUINOL-CYTOCHROME C REDUCTASE COMPLEX ASSEMBLY FACTOR 1 FAMILY MEMBER"/>
    <property type="match status" value="1"/>
</dbReference>
<comment type="caution">
    <text evidence="3">The sequence shown here is derived from an EMBL/GenBank/DDBJ whole genome shotgun (WGS) entry which is preliminary data.</text>
</comment>